<proteinExistence type="predicted"/>
<dbReference type="RefSeq" id="WP_037581230.1">
    <property type="nucleotide sequence ID" value="NZ_AWEX01000080.1"/>
</dbReference>
<organism evidence="1 2">
    <name type="scientific">Streptococcus equi subsp. ruminatorum CECT 5772</name>
    <dbReference type="NCBI Taxonomy" id="1051981"/>
    <lineage>
        <taxon>Bacteria</taxon>
        <taxon>Bacillati</taxon>
        <taxon>Bacillota</taxon>
        <taxon>Bacilli</taxon>
        <taxon>Lactobacillales</taxon>
        <taxon>Streptococcaceae</taxon>
        <taxon>Streptococcus</taxon>
    </lineage>
</organism>
<sequence length="93" mass="10943">MSLFSQDYEAKLLEQNLTAFNRFLEAYQKPKPRVLGLITAEQVKEELNIKGKTLKRWEKAGLRRYQPPLEDTRKHYYKVSDILIFLGVENGKV</sequence>
<evidence type="ECO:0000313" key="2">
    <source>
        <dbReference type="Proteomes" id="UP000028704"/>
    </source>
</evidence>
<evidence type="ECO:0008006" key="3">
    <source>
        <dbReference type="Google" id="ProtNLM"/>
    </source>
</evidence>
<comment type="caution">
    <text evidence="1">The sequence shown here is derived from an EMBL/GenBank/DDBJ whole genome shotgun (WGS) entry which is preliminary data.</text>
</comment>
<dbReference type="InterPro" id="IPR009061">
    <property type="entry name" value="DNA-bd_dom_put_sf"/>
</dbReference>
<dbReference type="AlphaFoldDB" id="A0A922NTB0"/>
<evidence type="ECO:0000313" key="1">
    <source>
        <dbReference type="EMBL" id="KED03862.1"/>
    </source>
</evidence>
<dbReference type="EMBL" id="AWEX01000080">
    <property type="protein sequence ID" value="KED03862.1"/>
    <property type="molecule type" value="Genomic_DNA"/>
</dbReference>
<dbReference type="Proteomes" id="UP000028704">
    <property type="component" value="Unassembled WGS sequence"/>
</dbReference>
<accession>A0A922NTB0</accession>
<dbReference type="SUPFAM" id="SSF46955">
    <property type="entry name" value="Putative DNA-binding domain"/>
    <property type="match status" value="1"/>
</dbReference>
<reference evidence="1 2" key="1">
    <citation type="journal article" date="2014" name="Int. J. Syst. Evol. Microbiol.">
        <title>Phylogenomics and the dynamic genome evolution of the genus Streptococcus.</title>
        <authorList>
            <consortium name="The Broad Institute Genome Sequencing Platform"/>
            <person name="Richards V.P."/>
            <person name="Palmer S.R."/>
            <person name="Pavinski Bitar P.D."/>
            <person name="Qin X."/>
            <person name="Weinstock G.M."/>
            <person name="Highlander S.K."/>
            <person name="Town C.D."/>
            <person name="Burne R.A."/>
            <person name="Stanhope M.J."/>
        </authorList>
    </citation>
    <scope>NUCLEOTIDE SEQUENCE [LARGE SCALE GENOMIC DNA]</scope>
    <source>
        <strain evidence="1 2">CECT 5772</strain>
    </source>
</reference>
<protein>
    <recommendedName>
        <fullName evidence="3">Phage protein</fullName>
    </recommendedName>
</protein>
<name>A0A922NTB0_9STRE</name>
<gene>
    <name evidence="1" type="ORF">CECT5772_08286</name>
</gene>